<dbReference type="GO" id="GO:0006508">
    <property type="term" value="P:proteolysis"/>
    <property type="evidence" value="ECO:0007669"/>
    <property type="project" value="InterPro"/>
</dbReference>
<keyword evidence="9" id="KW-0106">Calcium</keyword>
<reference evidence="12 13" key="1">
    <citation type="submission" date="2016-10" db="EMBL/GenBank/DDBJ databases">
        <authorList>
            <person name="de Groot N.N."/>
        </authorList>
    </citation>
    <scope>NUCLEOTIDE SEQUENCE [LARGE SCALE GENOMIC DNA]</scope>
    <source>
        <strain evidence="12 13">CPCC 202699</strain>
    </source>
</reference>
<dbReference type="EC" id="3.4.24.77" evidence="3"/>
<evidence type="ECO:0000313" key="12">
    <source>
        <dbReference type="EMBL" id="SDY38966.1"/>
    </source>
</evidence>
<feature type="disulfide bond" evidence="10">
    <location>
        <begin position="129"/>
        <end position="142"/>
    </location>
</feature>
<dbReference type="PRINTS" id="PR00787">
    <property type="entry name" value="NEUTRALPTASE"/>
</dbReference>
<evidence type="ECO:0000256" key="1">
    <source>
        <dbReference type="ARBA" id="ARBA00000612"/>
    </source>
</evidence>
<keyword evidence="11" id="KW-0732">Signal</keyword>
<comment type="similarity">
    <text evidence="2">Belongs to the peptidase M7 family.</text>
</comment>
<feature type="binding site" evidence="9">
    <location>
        <position position="123"/>
    </location>
    <ligand>
        <name>Zn(2+)</name>
        <dbReference type="ChEBI" id="CHEBI:29105"/>
        <note>catalytic</note>
    </ligand>
</feature>
<feature type="binding site" evidence="9">
    <location>
        <position position="113"/>
    </location>
    <ligand>
        <name>Zn(2+)</name>
        <dbReference type="ChEBI" id="CHEBI:29105"/>
        <note>catalytic</note>
    </ligand>
</feature>
<dbReference type="InterPro" id="IPR024079">
    <property type="entry name" value="MetalloPept_cat_dom_sf"/>
</dbReference>
<keyword evidence="5 9" id="KW-0479">Metal-binding</keyword>
<dbReference type="SUPFAM" id="SSF55486">
    <property type="entry name" value="Metalloproteases ('zincins'), catalytic domain"/>
    <property type="match status" value="1"/>
</dbReference>
<dbReference type="RefSeq" id="WP_091292611.1">
    <property type="nucleotide sequence ID" value="NZ_FNON01000005.1"/>
</dbReference>
<dbReference type="EMBL" id="FNON01000005">
    <property type="protein sequence ID" value="SDY38966.1"/>
    <property type="molecule type" value="Genomic_DNA"/>
</dbReference>
<evidence type="ECO:0000256" key="9">
    <source>
        <dbReference type="PIRSR" id="PIRSR016573-2"/>
    </source>
</evidence>
<evidence type="ECO:0000256" key="5">
    <source>
        <dbReference type="ARBA" id="ARBA00022723"/>
    </source>
</evidence>
<dbReference type="Proteomes" id="UP000199515">
    <property type="component" value="Unassembled WGS sequence"/>
</dbReference>
<dbReference type="InterPro" id="IPR000013">
    <property type="entry name" value="Peptidase_M7"/>
</dbReference>
<keyword evidence="13" id="KW-1185">Reference proteome</keyword>
<dbReference type="Gene3D" id="3.40.390.10">
    <property type="entry name" value="Collagenase (Catalytic Domain)"/>
    <property type="match status" value="1"/>
</dbReference>
<proteinExistence type="inferred from homology"/>
<feature type="binding site" evidence="9">
    <location>
        <position position="108"/>
    </location>
    <ligand>
        <name>Ca(2+)</name>
        <dbReference type="ChEBI" id="CHEBI:29108"/>
    </ligand>
</feature>
<evidence type="ECO:0000256" key="11">
    <source>
        <dbReference type="SAM" id="SignalP"/>
    </source>
</evidence>
<protein>
    <recommendedName>
        <fullName evidence="4">Extracellular small neutral protease</fullName>
        <ecNumber evidence="3">3.4.24.77</ecNumber>
    </recommendedName>
    <alternativeName>
        <fullName evidence="7">Snapalysin</fullName>
    </alternativeName>
</protein>
<comment type="catalytic activity">
    <reaction evidence="1">
        <text>Hydrolyzes proteins with a preference for Tyr or Phe in the P1' position. Has no action on amino-acid p-nitroanilides.</text>
        <dbReference type="EC" id="3.4.24.77"/>
    </reaction>
</comment>
<evidence type="ECO:0000256" key="4">
    <source>
        <dbReference type="ARBA" id="ARBA00019129"/>
    </source>
</evidence>
<evidence type="ECO:0000256" key="10">
    <source>
        <dbReference type="PIRSR" id="PIRSR016573-3"/>
    </source>
</evidence>
<evidence type="ECO:0000256" key="8">
    <source>
        <dbReference type="PIRSR" id="PIRSR016573-1"/>
    </source>
</evidence>
<evidence type="ECO:0000256" key="7">
    <source>
        <dbReference type="ARBA" id="ARBA00029927"/>
    </source>
</evidence>
<feature type="signal peptide" evidence="11">
    <location>
        <begin position="1"/>
        <end position="29"/>
    </location>
</feature>
<dbReference type="GO" id="GO:0008270">
    <property type="term" value="F:zinc ion binding"/>
    <property type="evidence" value="ECO:0007669"/>
    <property type="project" value="InterPro"/>
</dbReference>
<gene>
    <name evidence="12" type="ORF">SAMN05421504_105397</name>
</gene>
<dbReference type="GO" id="GO:0005576">
    <property type="term" value="C:extracellular region"/>
    <property type="evidence" value="ECO:0007669"/>
    <property type="project" value="InterPro"/>
</dbReference>
<comment type="cofactor">
    <cofactor evidence="9">
        <name>Zn(2+)</name>
        <dbReference type="ChEBI" id="CHEBI:29105"/>
    </cofactor>
    <text evidence="9">Binds 1 zinc ion per subunit.</text>
</comment>
<evidence type="ECO:0000256" key="3">
    <source>
        <dbReference type="ARBA" id="ARBA00012325"/>
    </source>
</evidence>
<keyword evidence="6" id="KW-0482">Metalloprotease</keyword>
<organism evidence="12 13">
    <name type="scientific">Amycolatopsis xylanica</name>
    <dbReference type="NCBI Taxonomy" id="589385"/>
    <lineage>
        <taxon>Bacteria</taxon>
        <taxon>Bacillati</taxon>
        <taxon>Actinomycetota</taxon>
        <taxon>Actinomycetes</taxon>
        <taxon>Pseudonocardiales</taxon>
        <taxon>Pseudonocardiaceae</taxon>
        <taxon>Amycolatopsis</taxon>
    </lineage>
</organism>
<evidence type="ECO:0000256" key="2">
    <source>
        <dbReference type="ARBA" id="ARBA00006571"/>
    </source>
</evidence>
<accession>A0A1H3JGA5</accession>
<name>A0A1H3JGA5_9PSEU</name>
<keyword evidence="6" id="KW-0378">Hydrolase</keyword>
<feature type="binding site" evidence="9">
    <location>
        <position position="117"/>
    </location>
    <ligand>
        <name>Zn(2+)</name>
        <dbReference type="ChEBI" id="CHEBI:29105"/>
        <note>catalytic</note>
    </ligand>
</feature>
<sequence length="173" mass="17932">MNGRGFARAFGVAMAIAAPVLVSAPGAEAAVTTTIYLNPAGLPGYQAQLDQSIANWNAAVPNVKLVKRSTGTITFRQVSGGGSYTNTNGHGRGTIVIDTVQAGQYSPTRIIAHEIGHNLGLPDHYTGPCSELMSGHGPGTSCLNAKPDAREAAQVKQNFINGLAAVQEFKTVS</sequence>
<dbReference type="Pfam" id="PF02031">
    <property type="entry name" value="Peptidase_M7"/>
    <property type="match status" value="1"/>
</dbReference>
<dbReference type="GO" id="GO:0004222">
    <property type="term" value="F:metalloendopeptidase activity"/>
    <property type="evidence" value="ECO:0007669"/>
    <property type="project" value="InterPro"/>
</dbReference>
<feature type="active site" evidence="8">
    <location>
        <position position="114"/>
    </location>
</feature>
<comment type="cofactor">
    <cofactor evidence="9">
        <name>Ca(2+)</name>
        <dbReference type="ChEBI" id="CHEBI:29108"/>
    </cofactor>
    <text evidence="9">Binds 1 Ca(2+) ion per subunit.</text>
</comment>
<keyword evidence="9" id="KW-0862">Zinc</keyword>
<keyword evidence="6" id="KW-0645">Protease</keyword>
<feature type="chain" id="PRO_5011621761" description="Extracellular small neutral protease" evidence="11">
    <location>
        <begin position="30"/>
        <end position="173"/>
    </location>
</feature>
<evidence type="ECO:0000313" key="13">
    <source>
        <dbReference type="Proteomes" id="UP000199515"/>
    </source>
</evidence>
<dbReference type="PIRSF" id="PIRSF016573">
    <property type="entry name" value="Peptidase_M7"/>
    <property type="match status" value="1"/>
</dbReference>
<evidence type="ECO:0000256" key="6">
    <source>
        <dbReference type="ARBA" id="ARBA00023049"/>
    </source>
</evidence>
<dbReference type="OrthoDB" id="5243084at2"/>
<dbReference type="AlphaFoldDB" id="A0A1H3JGA5"/>
<dbReference type="STRING" id="589385.SAMN05421504_105397"/>